<feature type="region of interest" description="Disordered" evidence="1">
    <location>
        <begin position="148"/>
        <end position="179"/>
    </location>
</feature>
<accession>A0A9N7VFU1</accession>
<organism evidence="2 3">
    <name type="scientific">Pleuronectes platessa</name>
    <name type="common">European plaice</name>
    <dbReference type="NCBI Taxonomy" id="8262"/>
    <lineage>
        <taxon>Eukaryota</taxon>
        <taxon>Metazoa</taxon>
        <taxon>Chordata</taxon>
        <taxon>Craniata</taxon>
        <taxon>Vertebrata</taxon>
        <taxon>Euteleostomi</taxon>
        <taxon>Actinopterygii</taxon>
        <taxon>Neopterygii</taxon>
        <taxon>Teleostei</taxon>
        <taxon>Neoteleostei</taxon>
        <taxon>Acanthomorphata</taxon>
        <taxon>Carangaria</taxon>
        <taxon>Pleuronectiformes</taxon>
        <taxon>Pleuronectoidei</taxon>
        <taxon>Pleuronectidae</taxon>
        <taxon>Pleuronectes</taxon>
    </lineage>
</organism>
<reference evidence="2" key="1">
    <citation type="submission" date="2020-03" db="EMBL/GenBank/DDBJ databases">
        <authorList>
            <person name="Weist P."/>
        </authorList>
    </citation>
    <scope>NUCLEOTIDE SEQUENCE</scope>
</reference>
<evidence type="ECO:0000256" key="1">
    <source>
        <dbReference type="SAM" id="MobiDB-lite"/>
    </source>
</evidence>
<dbReference type="AlphaFoldDB" id="A0A9N7VFU1"/>
<dbReference type="Proteomes" id="UP001153269">
    <property type="component" value="Unassembled WGS sequence"/>
</dbReference>
<proteinExistence type="predicted"/>
<name>A0A9N7VFU1_PLEPL</name>
<comment type="caution">
    <text evidence="2">The sequence shown here is derived from an EMBL/GenBank/DDBJ whole genome shotgun (WGS) entry which is preliminary data.</text>
</comment>
<protein>
    <submittedName>
        <fullName evidence="2">Uncharacterized protein</fullName>
    </submittedName>
</protein>
<gene>
    <name evidence="2" type="ORF">PLEPLA_LOCUS36769</name>
</gene>
<sequence>MFDQGASAARGHRESDRFHLHYLSALSCRMEMLLSLAAAENVRMSHVRTQQEILWRIHYQPVDNTGLVAQWRDGRSMRITRSCSASRPGCRARGRLPFERTRISPSSGAPGSVKTLQGDFKQVHHHQASTSTPTSWCCGSVSNPVKYAPSSRAGASRRTDGTPHPPHPTLAGSPTTTFTSLPAPPSLRHRLSSIIGQIKCESPLQRSAGRC</sequence>
<evidence type="ECO:0000313" key="2">
    <source>
        <dbReference type="EMBL" id="CAB1449089.1"/>
    </source>
</evidence>
<dbReference type="EMBL" id="CADEAL010004001">
    <property type="protein sequence ID" value="CAB1449089.1"/>
    <property type="molecule type" value="Genomic_DNA"/>
</dbReference>
<evidence type="ECO:0000313" key="3">
    <source>
        <dbReference type="Proteomes" id="UP001153269"/>
    </source>
</evidence>
<keyword evidence="3" id="KW-1185">Reference proteome</keyword>